<keyword evidence="2 4" id="KW-0067">ATP-binding</keyword>
<dbReference type="PIRSF" id="PIRSF005052">
    <property type="entry name" value="P-loopkin"/>
    <property type="match status" value="1"/>
</dbReference>
<sequence length="294" mass="32683">MSIIIITGISGSGKSVALHALEDAGFECVDNLPINLLTSLIDQLDSDGTYKIAVAIDARRGSSIQDLPGIIDQVKDRHEIHTIFLNASTEALVKRFSETRRRHPLSLNHADHSAQSLIDAIDQERSLMAGIGEIAHQIDTSNISANTLRSWLLELVHEKKSAITILFESFGFKNGVPHDADIVFDARCIPNPYYENALKHLTGNDQPVIDFLVQTEEFNKMFIDINAFVSSWLPKYQKDGRSYLTIAIGCTGGQHRSVALVNKLYKTFKHSPEFSNLPSLKRHRDIANASIHSL</sequence>
<proteinExistence type="inferred from homology"/>
<feature type="binding site" evidence="4">
    <location>
        <begin position="57"/>
        <end position="60"/>
    </location>
    <ligand>
        <name>GTP</name>
        <dbReference type="ChEBI" id="CHEBI:37565"/>
    </ligand>
</feature>
<keyword evidence="3 4" id="KW-0342">GTP-binding</keyword>
<name>A0A1W2ARQ8_9BURK</name>
<reference evidence="7 8" key="1">
    <citation type="submission" date="2017-04" db="EMBL/GenBank/DDBJ databases">
        <authorList>
            <person name="Afonso C.L."/>
            <person name="Miller P.J."/>
            <person name="Scott M.A."/>
            <person name="Spackman E."/>
            <person name="Goraichik I."/>
            <person name="Dimitrov K.M."/>
            <person name="Suarez D.L."/>
            <person name="Swayne D.E."/>
        </authorList>
    </citation>
    <scope>NUCLEOTIDE SEQUENCE [LARGE SCALE GENOMIC DNA]</scope>
    <source>
        <strain evidence="7 8">VK13</strain>
    </source>
</reference>
<dbReference type="STRING" id="1938817.SAMN06296008_11015"/>
<evidence type="ECO:0000313" key="7">
    <source>
        <dbReference type="EMBL" id="SMC62888.1"/>
    </source>
</evidence>
<dbReference type="SUPFAM" id="SSF52540">
    <property type="entry name" value="P-loop containing nucleoside triphosphate hydrolases"/>
    <property type="match status" value="1"/>
</dbReference>
<feature type="domain" description="RapZ C-terminal" evidence="6">
    <location>
        <begin position="164"/>
        <end position="286"/>
    </location>
</feature>
<evidence type="ECO:0000256" key="3">
    <source>
        <dbReference type="ARBA" id="ARBA00023134"/>
    </source>
</evidence>
<keyword evidence="1 4" id="KW-0547">Nucleotide-binding</keyword>
<dbReference type="HAMAP" id="MF_00636">
    <property type="entry name" value="RapZ_like"/>
    <property type="match status" value="1"/>
</dbReference>
<organism evidence="7 8">
    <name type="scientific">Polynucleobacter kasalickyi</name>
    <dbReference type="NCBI Taxonomy" id="1938817"/>
    <lineage>
        <taxon>Bacteria</taxon>
        <taxon>Pseudomonadati</taxon>
        <taxon>Pseudomonadota</taxon>
        <taxon>Betaproteobacteria</taxon>
        <taxon>Burkholderiales</taxon>
        <taxon>Burkholderiaceae</taxon>
        <taxon>Polynucleobacter</taxon>
    </lineage>
</organism>
<evidence type="ECO:0000259" key="5">
    <source>
        <dbReference type="Pfam" id="PF03668"/>
    </source>
</evidence>
<dbReference type="Pfam" id="PF03668">
    <property type="entry name" value="RapZ-like_N"/>
    <property type="match status" value="1"/>
</dbReference>
<dbReference type="EMBL" id="FWXJ01000010">
    <property type="protein sequence ID" value="SMC62888.1"/>
    <property type="molecule type" value="Genomic_DNA"/>
</dbReference>
<feature type="binding site" evidence="4">
    <location>
        <begin position="8"/>
        <end position="15"/>
    </location>
    <ligand>
        <name>ATP</name>
        <dbReference type="ChEBI" id="CHEBI:30616"/>
    </ligand>
</feature>
<dbReference type="AlphaFoldDB" id="A0A1W2ARQ8"/>
<keyword evidence="8" id="KW-1185">Reference proteome</keyword>
<dbReference type="PANTHER" id="PTHR30448">
    <property type="entry name" value="RNASE ADAPTER PROTEIN RAPZ"/>
    <property type="match status" value="1"/>
</dbReference>
<feature type="domain" description="RapZ-like N-terminal" evidence="5">
    <location>
        <begin position="1"/>
        <end position="154"/>
    </location>
</feature>
<evidence type="ECO:0000313" key="8">
    <source>
        <dbReference type="Proteomes" id="UP000192708"/>
    </source>
</evidence>
<dbReference type="InterPro" id="IPR005337">
    <property type="entry name" value="RapZ-like"/>
</dbReference>
<dbReference type="Proteomes" id="UP000192708">
    <property type="component" value="Unassembled WGS sequence"/>
</dbReference>
<dbReference type="RefSeq" id="WP_084283931.1">
    <property type="nucleotide sequence ID" value="NZ_FWXJ01000010.1"/>
</dbReference>
<dbReference type="InterPro" id="IPR053930">
    <property type="entry name" value="RapZ-like_N"/>
</dbReference>
<dbReference type="InterPro" id="IPR053931">
    <property type="entry name" value="RapZ_C"/>
</dbReference>
<evidence type="ECO:0000259" key="6">
    <source>
        <dbReference type="Pfam" id="PF22740"/>
    </source>
</evidence>
<evidence type="ECO:0000256" key="1">
    <source>
        <dbReference type="ARBA" id="ARBA00022741"/>
    </source>
</evidence>
<dbReference type="PANTHER" id="PTHR30448:SF0">
    <property type="entry name" value="RNASE ADAPTER PROTEIN RAPZ"/>
    <property type="match status" value="1"/>
</dbReference>
<dbReference type="InterPro" id="IPR027417">
    <property type="entry name" value="P-loop_NTPase"/>
</dbReference>
<accession>A0A1W2ARQ8</accession>
<dbReference type="OrthoDB" id="9784461at2"/>
<protein>
    <submittedName>
        <fullName evidence="7">UPF0042 nucleotide-binding protein</fullName>
    </submittedName>
</protein>
<dbReference type="Gene3D" id="3.40.50.300">
    <property type="entry name" value="P-loop containing nucleotide triphosphate hydrolases"/>
    <property type="match status" value="1"/>
</dbReference>
<dbReference type="GO" id="GO:0005524">
    <property type="term" value="F:ATP binding"/>
    <property type="evidence" value="ECO:0007669"/>
    <property type="project" value="UniProtKB-UniRule"/>
</dbReference>
<evidence type="ECO:0000256" key="4">
    <source>
        <dbReference type="HAMAP-Rule" id="MF_00636"/>
    </source>
</evidence>
<gene>
    <name evidence="7" type="ORF">SAMN06296008_11015</name>
</gene>
<evidence type="ECO:0000256" key="2">
    <source>
        <dbReference type="ARBA" id="ARBA00022840"/>
    </source>
</evidence>
<dbReference type="GO" id="GO:0005525">
    <property type="term" value="F:GTP binding"/>
    <property type="evidence" value="ECO:0007669"/>
    <property type="project" value="UniProtKB-UniRule"/>
</dbReference>
<dbReference type="Pfam" id="PF22740">
    <property type="entry name" value="PapZ_C"/>
    <property type="match status" value="1"/>
</dbReference>
<dbReference type="NCBIfam" id="NF003828">
    <property type="entry name" value="PRK05416.1"/>
    <property type="match status" value="1"/>
</dbReference>